<evidence type="ECO:0000256" key="1">
    <source>
        <dbReference type="SAM" id="Phobius"/>
    </source>
</evidence>
<dbReference type="Proteomes" id="UP000029500">
    <property type="component" value="Chromosome"/>
</dbReference>
<dbReference type="OrthoDB" id="2990399at2"/>
<dbReference type="STRING" id="189425.PGRAT_30015"/>
<reference evidence="2 3" key="1">
    <citation type="submission" date="2014-08" db="EMBL/GenBank/DDBJ databases">
        <title>Comparative genomics of the Paenibacillus odorifer group.</title>
        <authorList>
            <person name="den Bakker H.C."/>
            <person name="Tsai Y.-C."/>
            <person name="Martin N."/>
            <person name="Korlach J."/>
            <person name="Wiedmann M."/>
        </authorList>
    </citation>
    <scope>NUCLEOTIDE SEQUENCE [LARGE SCALE GENOMIC DNA]</scope>
    <source>
        <strain evidence="2 3">DSM 15220</strain>
    </source>
</reference>
<keyword evidence="1" id="KW-0472">Membrane</keyword>
<dbReference type="RefSeq" id="WP_025703626.1">
    <property type="nucleotide sequence ID" value="NZ_CP009287.1"/>
</dbReference>
<sequence length="147" mass="16467">MVAQLIWIAAIYVIAVLLVHILHKGEQSRQRSQSGKRLHYILITRNHEYVVEWYIRALTFHALLSGKRLQVTLMDDGSSDATMDVALRLALGGSALEFAPAVPISFLESDRKLQPGIIVDLRESGQAVPLSFLQMPWSKGCRSKRGE</sequence>
<feature type="transmembrane region" description="Helical" evidence="1">
    <location>
        <begin position="6"/>
        <end position="23"/>
    </location>
</feature>
<evidence type="ECO:0000313" key="3">
    <source>
        <dbReference type="Proteomes" id="UP000029500"/>
    </source>
</evidence>
<name>A0A089MG54_9BACL</name>
<organism evidence="2 3">
    <name type="scientific">Paenibacillus graminis</name>
    <dbReference type="NCBI Taxonomy" id="189425"/>
    <lineage>
        <taxon>Bacteria</taxon>
        <taxon>Bacillati</taxon>
        <taxon>Bacillota</taxon>
        <taxon>Bacilli</taxon>
        <taxon>Bacillales</taxon>
        <taxon>Paenibacillaceae</taxon>
        <taxon>Paenibacillus</taxon>
    </lineage>
</organism>
<gene>
    <name evidence="2" type="ORF">PGRAT_30015</name>
</gene>
<dbReference type="EMBL" id="CP009287">
    <property type="protein sequence ID" value="AIQ71350.1"/>
    <property type="molecule type" value="Genomic_DNA"/>
</dbReference>
<dbReference type="HOGENOM" id="CLU_152474_0_0_9"/>
<dbReference type="AlphaFoldDB" id="A0A089MG54"/>
<dbReference type="eggNOG" id="ENOG502ZIPS">
    <property type="taxonomic scope" value="Bacteria"/>
</dbReference>
<evidence type="ECO:0000313" key="2">
    <source>
        <dbReference type="EMBL" id="AIQ71350.1"/>
    </source>
</evidence>
<dbReference type="CDD" id="cd00761">
    <property type="entry name" value="Glyco_tranf_GTA_type"/>
    <property type="match status" value="1"/>
</dbReference>
<protein>
    <submittedName>
        <fullName evidence="2">Uncharacterized protein</fullName>
    </submittedName>
</protein>
<keyword evidence="3" id="KW-1185">Reference proteome</keyword>
<dbReference type="KEGG" id="pgm:PGRAT_30015"/>
<keyword evidence="1" id="KW-0812">Transmembrane</keyword>
<proteinExistence type="predicted"/>
<keyword evidence="1" id="KW-1133">Transmembrane helix</keyword>
<accession>A0A089MG54</accession>